<gene>
    <name evidence="3" type="ORF">CC84DRAFT_1237515</name>
</gene>
<keyword evidence="4" id="KW-1185">Reference proteome</keyword>
<dbReference type="RefSeq" id="XP_018040985.1">
    <property type="nucleotide sequence ID" value="XM_018183901.1"/>
</dbReference>
<dbReference type="InParanoid" id="A0A177CUR9"/>
<dbReference type="InterPro" id="IPR050523">
    <property type="entry name" value="AKR_Detox_Biosynth"/>
</dbReference>
<dbReference type="STRING" id="1460663.A0A177CUR9"/>
<evidence type="ECO:0000256" key="1">
    <source>
        <dbReference type="ARBA" id="ARBA00023002"/>
    </source>
</evidence>
<evidence type="ECO:0000313" key="3">
    <source>
        <dbReference type="EMBL" id="OAG10620.1"/>
    </source>
</evidence>
<sequence>MASTTKLDIDFGAMIFGKEGEEQVRTSTLSECAAILDTFQKHGHTGLHTSRFYGGGTSENYLADLKWQDRGLVMDTKFFPNVTHLDAKSMRDGLSTSLKALGGAENLDMWYLHAPDRSVPREETLRTVDELYQQRKFSCWGVSNYRYMSWEIAAICEICARIDYRRPEVYQGVYDALKRTIENELLPSFNPLAGGYLTNRYHRGTEESSIKAGSHFDPNKMQGKMYCARYCNDEFFGALEILGAAAKQEGIRESEAALRWMMHHSQLDKNKKQLKQNLEDFEKVALPEVVVVAFEQGRDLCRGVTWKHNH</sequence>
<reference evidence="3 4" key="1">
    <citation type="submission" date="2016-05" db="EMBL/GenBank/DDBJ databases">
        <title>Comparative analysis of secretome profiles of manganese(II)-oxidizing ascomycete fungi.</title>
        <authorList>
            <consortium name="DOE Joint Genome Institute"/>
            <person name="Zeiner C.A."/>
            <person name="Purvine S.O."/>
            <person name="Zink E.M."/>
            <person name="Wu S."/>
            <person name="Pasa-Tolic L."/>
            <person name="Chaput D.L."/>
            <person name="Haridas S."/>
            <person name="Grigoriev I.V."/>
            <person name="Santelli C.M."/>
            <person name="Hansel C.M."/>
        </authorList>
    </citation>
    <scope>NUCLEOTIDE SEQUENCE [LARGE SCALE GENOMIC DNA]</scope>
    <source>
        <strain evidence="3 4">AP3s5-JAC2a</strain>
    </source>
</reference>
<feature type="domain" description="NADP-dependent oxidoreductase" evidence="2">
    <location>
        <begin position="9"/>
        <end position="279"/>
    </location>
</feature>
<dbReference type="SUPFAM" id="SSF51430">
    <property type="entry name" value="NAD(P)-linked oxidoreductase"/>
    <property type="match status" value="1"/>
</dbReference>
<accession>A0A177CUR9</accession>
<organism evidence="3 4">
    <name type="scientific">Paraphaeosphaeria sporulosa</name>
    <dbReference type="NCBI Taxonomy" id="1460663"/>
    <lineage>
        <taxon>Eukaryota</taxon>
        <taxon>Fungi</taxon>
        <taxon>Dikarya</taxon>
        <taxon>Ascomycota</taxon>
        <taxon>Pezizomycotina</taxon>
        <taxon>Dothideomycetes</taxon>
        <taxon>Pleosporomycetidae</taxon>
        <taxon>Pleosporales</taxon>
        <taxon>Massarineae</taxon>
        <taxon>Didymosphaeriaceae</taxon>
        <taxon>Paraphaeosphaeria</taxon>
    </lineage>
</organism>
<dbReference type="Gene3D" id="3.20.20.100">
    <property type="entry name" value="NADP-dependent oxidoreductase domain"/>
    <property type="match status" value="1"/>
</dbReference>
<dbReference type="EMBL" id="KV441549">
    <property type="protein sequence ID" value="OAG10620.1"/>
    <property type="molecule type" value="Genomic_DNA"/>
</dbReference>
<dbReference type="Proteomes" id="UP000077069">
    <property type="component" value="Unassembled WGS sequence"/>
</dbReference>
<evidence type="ECO:0000313" key="4">
    <source>
        <dbReference type="Proteomes" id="UP000077069"/>
    </source>
</evidence>
<dbReference type="GO" id="GO:0016491">
    <property type="term" value="F:oxidoreductase activity"/>
    <property type="evidence" value="ECO:0007669"/>
    <property type="project" value="UniProtKB-KW"/>
</dbReference>
<evidence type="ECO:0000259" key="2">
    <source>
        <dbReference type="Pfam" id="PF00248"/>
    </source>
</evidence>
<proteinExistence type="predicted"/>
<keyword evidence="1" id="KW-0560">Oxidoreductase</keyword>
<name>A0A177CUR9_9PLEO</name>
<dbReference type="Pfam" id="PF00248">
    <property type="entry name" value="Aldo_ket_red"/>
    <property type="match status" value="1"/>
</dbReference>
<protein>
    <submittedName>
        <fullName evidence="3">Aldo/keto reductase</fullName>
    </submittedName>
</protein>
<dbReference type="GeneID" id="28767387"/>
<dbReference type="PANTHER" id="PTHR43364">
    <property type="entry name" value="NADH-SPECIFIC METHYLGLYOXAL REDUCTASE-RELATED"/>
    <property type="match status" value="1"/>
</dbReference>
<dbReference type="InterPro" id="IPR023210">
    <property type="entry name" value="NADP_OxRdtase_dom"/>
</dbReference>
<dbReference type="InterPro" id="IPR036812">
    <property type="entry name" value="NAD(P)_OxRdtase_dom_sf"/>
</dbReference>
<dbReference type="PANTHER" id="PTHR43364:SF4">
    <property type="entry name" value="NAD(P)-LINKED OXIDOREDUCTASE SUPERFAMILY PROTEIN"/>
    <property type="match status" value="1"/>
</dbReference>
<dbReference type="AlphaFoldDB" id="A0A177CUR9"/>
<dbReference type="OrthoDB" id="2310150at2759"/>